<dbReference type="GO" id="GO:0009055">
    <property type="term" value="F:electron transfer activity"/>
    <property type="evidence" value="ECO:0007669"/>
    <property type="project" value="InterPro"/>
</dbReference>
<dbReference type="SUPFAM" id="SSF46626">
    <property type="entry name" value="Cytochrome c"/>
    <property type="match status" value="1"/>
</dbReference>
<gene>
    <name evidence="8" type="ORF">DK847_12580</name>
</gene>
<evidence type="ECO:0000259" key="7">
    <source>
        <dbReference type="PROSITE" id="PS51007"/>
    </source>
</evidence>
<keyword evidence="4" id="KW-0249">Electron transport</keyword>
<organism evidence="8 9">
    <name type="scientific">Aestuariivirga litoralis</name>
    <dbReference type="NCBI Taxonomy" id="2650924"/>
    <lineage>
        <taxon>Bacteria</taxon>
        <taxon>Pseudomonadati</taxon>
        <taxon>Pseudomonadota</taxon>
        <taxon>Alphaproteobacteria</taxon>
        <taxon>Hyphomicrobiales</taxon>
        <taxon>Aestuariivirgaceae</taxon>
        <taxon>Aestuariivirga</taxon>
    </lineage>
</organism>
<feature type="domain" description="Cytochrome c" evidence="7">
    <location>
        <begin position="79"/>
        <end position="181"/>
    </location>
</feature>
<proteinExistence type="predicted"/>
<dbReference type="GO" id="GO:0046872">
    <property type="term" value="F:metal ion binding"/>
    <property type="evidence" value="ECO:0007669"/>
    <property type="project" value="UniProtKB-KW"/>
</dbReference>
<dbReference type="GO" id="GO:0020037">
    <property type="term" value="F:heme binding"/>
    <property type="evidence" value="ECO:0007669"/>
    <property type="project" value="InterPro"/>
</dbReference>
<accession>A0A2W2BKJ6</accession>
<dbReference type="EMBL" id="QKVK01000005">
    <property type="protein sequence ID" value="PZF76739.1"/>
    <property type="molecule type" value="Genomic_DNA"/>
</dbReference>
<dbReference type="PRINTS" id="PR00604">
    <property type="entry name" value="CYTCHRMECIAB"/>
</dbReference>
<evidence type="ECO:0000256" key="4">
    <source>
        <dbReference type="ARBA" id="ARBA00022982"/>
    </source>
</evidence>
<sequence>MRRSAAAMAERRRIVSSSGTGIVSMRDLFVNCSVKGRGIKPRPTANATKDQWSEAMTRLTITLVSLLVLPAAALAQDAGDAAKGEKVFAQCKACHDVEKGVNKIGPTLKGVIGRTVASVPDYKYSTAMLDFAKTHPAWTDELFLTYIENPKKEVPGTKMAYAGLKKPEDRANLLAYLKTRQ</sequence>
<dbReference type="InterPro" id="IPR002327">
    <property type="entry name" value="Cyt_c_1A/1B"/>
</dbReference>
<protein>
    <submittedName>
        <fullName evidence="8">Cytochrome c family protein</fullName>
    </submittedName>
</protein>
<evidence type="ECO:0000256" key="1">
    <source>
        <dbReference type="ARBA" id="ARBA00022448"/>
    </source>
</evidence>
<keyword evidence="5 6" id="KW-0408">Iron</keyword>
<dbReference type="InterPro" id="IPR009056">
    <property type="entry name" value="Cyt_c-like_dom"/>
</dbReference>
<keyword evidence="9" id="KW-1185">Reference proteome</keyword>
<keyword evidence="2 6" id="KW-0349">Heme</keyword>
<dbReference type="Proteomes" id="UP000248795">
    <property type="component" value="Unassembled WGS sequence"/>
</dbReference>
<evidence type="ECO:0000256" key="6">
    <source>
        <dbReference type="PROSITE-ProRule" id="PRU00433"/>
    </source>
</evidence>
<comment type="caution">
    <text evidence="8">The sequence shown here is derived from an EMBL/GenBank/DDBJ whole genome shotgun (WGS) entry which is preliminary data.</text>
</comment>
<dbReference type="InterPro" id="IPR036909">
    <property type="entry name" value="Cyt_c-like_dom_sf"/>
</dbReference>
<evidence type="ECO:0000256" key="3">
    <source>
        <dbReference type="ARBA" id="ARBA00022723"/>
    </source>
</evidence>
<evidence type="ECO:0000313" key="9">
    <source>
        <dbReference type="Proteomes" id="UP000248795"/>
    </source>
</evidence>
<dbReference type="AlphaFoldDB" id="A0A2W2BKJ6"/>
<evidence type="ECO:0000256" key="5">
    <source>
        <dbReference type="ARBA" id="ARBA00023004"/>
    </source>
</evidence>
<dbReference type="Gene3D" id="1.10.760.10">
    <property type="entry name" value="Cytochrome c-like domain"/>
    <property type="match status" value="1"/>
</dbReference>
<evidence type="ECO:0000256" key="2">
    <source>
        <dbReference type="ARBA" id="ARBA00022617"/>
    </source>
</evidence>
<reference evidence="9" key="1">
    <citation type="submission" date="2018-06" db="EMBL/GenBank/DDBJ databases">
        <title>Aestuariibacter litoralis strain KCTC 52945T.</title>
        <authorList>
            <person name="Li X."/>
            <person name="Salam N."/>
            <person name="Li J.-L."/>
            <person name="Chen Y.-M."/>
            <person name="Yang Z.-W."/>
            <person name="Zhang L.-Y."/>
            <person name="Han M.-X."/>
            <person name="Xiao M."/>
            <person name="Li W.-J."/>
        </authorList>
    </citation>
    <scope>NUCLEOTIDE SEQUENCE [LARGE SCALE GENOMIC DNA]</scope>
    <source>
        <strain evidence="9">KCTC 52945</strain>
    </source>
</reference>
<dbReference type="Pfam" id="PF00034">
    <property type="entry name" value="Cytochrom_C"/>
    <property type="match status" value="1"/>
</dbReference>
<dbReference type="PANTHER" id="PTHR11961">
    <property type="entry name" value="CYTOCHROME C"/>
    <property type="match status" value="1"/>
</dbReference>
<keyword evidence="3 6" id="KW-0479">Metal-binding</keyword>
<name>A0A2W2BKJ6_9HYPH</name>
<evidence type="ECO:0000313" key="8">
    <source>
        <dbReference type="EMBL" id="PZF76739.1"/>
    </source>
</evidence>
<keyword evidence="1" id="KW-0813">Transport</keyword>
<dbReference type="PROSITE" id="PS51007">
    <property type="entry name" value="CYTC"/>
    <property type="match status" value="1"/>
</dbReference>